<feature type="region of interest" description="Disordered" evidence="1">
    <location>
        <begin position="1"/>
        <end position="34"/>
    </location>
</feature>
<accession>A0ABQ3PJF9</accession>
<comment type="caution">
    <text evidence="2">The sequence shown here is derived from an EMBL/GenBank/DDBJ whole genome shotgun (WGS) entry which is preliminary data.</text>
</comment>
<name>A0ABQ3PJF9_9ACTN</name>
<sequence length="99" mass="11061">MDEEEKRVVEKSSKRKKKQKRKKTDPPKQLETLVPDPVTASTLDRLDAWKAAEKLLHEAKWGTGIEDEVVIILPSSVLDLANWLLYGPAGMSFADGGDD</sequence>
<organism evidence="2 3">
    <name type="scientific">Streptomyces hydrogenans</name>
    <dbReference type="NCBI Taxonomy" id="1873719"/>
    <lineage>
        <taxon>Bacteria</taxon>
        <taxon>Bacillati</taxon>
        <taxon>Actinomycetota</taxon>
        <taxon>Actinomycetes</taxon>
        <taxon>Kitasatosporales</taxon>
        <taxon>Streptomycetaceae</taxon>
        <taxon>Streptomyces</taxon>
    </lineage>
</organism>
<gene>
    <name evidence="2" type="ORF">Shyd_65150</name>
</gene>
<evidence type="ECO:0000313" key="2">
    <source>
        <dbReference type="EMBL" id="GHI25144.1"/>
    </source>
</evidence>
<dbReference type="Proteomes" id="UP001052739">
    <property type="component" value="Unassembled WGS sequence"/>
</dbReference>
<dbReference type="EMBL" id="BNDW01000068">
    <property type="protein sequence ID" value="GHI25144.1"/>
    <property type="molecule type" value="Genomic_DNA"/>
</dbReference>
<protein>
    <submittedName>
        <fullName evidence="2">Uncharacterized protein</fullName>
    </submittedName>
</protein>
<reference evidence="2" key="1">
    <citation type="submission" date="2024-05" db="EMBL/GenBank/DDBJ databases">
        <title>Whole genome shotgun sequence of Streptomyces hydrogenans NBRC 13475.</title>
        <authorList>
            <person name="Komaki H."/>
            <person name="Tamura T."/>
        </authorList>
    </citation>
    <scope>NUCLEOTIDE SEQUENCE</scope>
    <source>
        <strain evidence="2">NBRC 13475</strain>
    </source>
</reference>
<feature type="compositionally biased region" description="Basic residues" evidence="1">
    <location>
        <begin position="13"/>
        <end position="23"/>
    </location>
</feature>
<evidence type="ECO:0000256" key="1">
    <source>
        <dbReference type="SAM" id="MobiDB-lite"/>
    </source>
</evidence>
<keyword evidence="3" id="KW-1185">Reference proteome</keyword>
<proteinExistence type="predicted"/>
<evidence type="ECO:0000313" key="3">
    <source>
        <dbReference type="Proteomes" id="UP001052739"/>
    </source>
</evidence>
<dbReference type="RefSeq" id="WP_190221395.1">
    <property type="nucleotide sequence ID" value="NZ_BNBS01000001.1"/>
</dbReference>
<feature type="compositionally biased region" description="Basic and acidic residues" evidence="1">
    <location>
        <begin position="1"/>
        <end position="12"/>
    </location>
</feature>